<accession>A0A380MR84</accession>
<dbReference type="Gene3D" id="3.90.45.10">
    <property type="entry name" value="Peptide deformylase"/>
    <property type="match status" value="1"/>
</dbReference>
<dbReference type="PRINTS" id="PR01576">
    <property type="entry name" value="PDEFORMYLASE"/>
</dbReference>
<keyword evidence="2" id="KW-0479">Metal-binding</keyword>
<dbReference type="CDD" id="cd00487">
    <property type="entry name" value="Pep_deformylase"/>
    <property type="match status" value="1"/>
</dbReference>
<dbReference type="InterPro" id="IPR023635">
    <property type="entry name" value="Peptide_deformylase"/>
</dbReference>
<dbReference type="SUPFAM" id="SSF56420">
    <property type="entry name" value="Peptide deformylase"/>
    <property type="match status" value="1"/>
</dbReference>
<comment type="function">
    <text evidence="2">Removes the formyl group from the N-terminal Met of newly synthesized proteins. Requires at least a dipeptide for an efficient rate of reaction. N-terminal L-methionine is a prerequisite for activity but the enzyme has broad specificity at other positions.</text>
</comment>
<evidence type="ECO:0000256" key="2">
    <source>
        <dbReference type="HAMAP-Rule" id="MF_00163"/>
    </source>
</evidence>
<feature type="binding site" evidence="2">
    <location>
        <position position="107"/>
    </location>
    <ligand>
        <name>Fe cation</name>
        <dbReference type="ChEBI" id="CHEBI:24875"/>
    </ligand>
</feature>
<keyword evidence="2" id="KW-0408">Iron</keyword>
<comment type="similarity">
    <text evidence="1 2">Belongs to the polypeptide deformylase family.</text>
</comment>
<dbReference type="InterPro" id="IPR036821">
    <property type="entry name" value="Peptide_deformylase_sf"/>
</dbReference>
<organism evidence="3 4">
    <name type="scientific">Suttonella ornithocola</name>
    <dbReference type="NCBI Taxonomy" id="279832"/>
    <lineage>
        <taxon>Bacteria</taxon>
        <taxon>Pseudomonadati</taxon>
        <taxon>Pseudomonadota</taxon>
        <taxon>Gammaproteobacteria</taxon>
        <taxon>Cardiobacteriales</taxon>
        <taxon>Cardiobacteriaceae</taxon>
        <taxon>Suttonella</taxon>
    </lineage>
</organism>
<dbReference type="PANTHER" id="PTHR10458:SF22">
    <property type="entry name" value="PEPTIDE DEFORMYLASE"/>
    <property type="match status" value="1"/>
</dbReference>
<dbReference type="PANTHER" id="PTHR10458">
    <property type="entry name" value="PEPTIDE DEFORMYLASE"/>
    <property type="match status" value="1"/>
</dbReference>
<dbReference type="GO" id="GO:0042586">
    <property type="term" value="F:peptide deformylase activity"/>
    <property type="evidence" value="ECO:0007669"/>
    <property type="project" value="UniProtKB-UniRule"/>
</dbReference>
<dbReference type="EMBL" id="UHIC01000001">
    <property type="protein sequence ID" value="SUO94566.1"/>
    <property type="molecule type" value="Genomic_DNA"/>
</dbReference>
<sequence length="183" mass="21092">MTDYTILIHPDKRLRQKATEVKQFGERLSAIVDTMFSTMYHAHGIGLAATQVNIHERIVVMDVPRISRHEQEKETDEKIPHPHDKLILINPEITEVSEELAEHEEGCLSLPGQYATVVRPAEIRVKYRDIHGEPQEREATGLLGVCIQHEIDHLNGVLFIDHLSRLKRERLEKKLAKSLKHHD</sequence>
<name>A0A380MR84_9GAMM</name>
<dbReference type="Pfam" id="PF01327">
    <property type="entry name" value="Pep_deformylase"/>
    <property type="match status" value="1"/>
</dbReference>
<dbReference type="OrthoDB" id="9804313at2"/>
<dbReference type="NCBIfam" id="NF001159">
    <property type="entry name" value="PRK00150.1-3"/>
    <property type="match status" value="1"/>
</dbReference>
<keyword evidence="2" id="KW-0648">Protein biosynthesis</keyword>
<dbReference type="HAMAP" id="MF_00163">
    <property type="entry name" value="Pep_deformylase"/>
    <property type="match status" value="1"/>
</dbReference>
<dbReference type="GO" id="GO:0046872">
    <property type="term" value="F:metal ion binding"/>
    <property type="evidence" value="ECO:0007669"/>
    <property type="project" value="UniProtKB-KW"/>
</dbReference>
<gene>
    <name evidence="2 3" type="primary">def</name>
    <name evidence="3" type="ORF">NCTC13337_00816</name>
</gene>
<keyword evidence="2 3" id="KW-0378">Hydrolase</keyword>
<dbReference type="Proteomes" id="UP000254601">
    <property type="component" value="Unassembled WGS sequence"/>
</dbReference>
<evidence type="ECO:0000256" key="1">
    <source>
        <dbReference type="ARBA" id="ARBA00010759"/>
    </source>
</evidence>
<dbReference type="PIRSF" id="PIRSF004749">
    <property type="entry name" value="Pep_def"/>
    <property type="match status" value="1"/>
</dbReference>
<evidence type="ECO:0000313" key="3">
    <source>
        <dbReference type="EMBL" id="SUO94566.1"/>
    </source>
</evidence>
<dbReference type="RefSeq" id="WP_072576516.1">
    <property type="nucleotide sequence ID" value="NZ_LWHB01000079.1"/>
</dbReference>
<dbReference type="GO" id="GO:0006412">
    <property type="term" value="P:translation"/>
    <property type="evidence" value="ECO:0007669"/>
    <property type="project" value="UniProtKB-UniRule"/>
</dbReference>
<comment type="catalytic activity">
    <reaction evidence="2">
        <text>N-terminal N-formyl-L-methionyl-[peptide] + H2O = N-terminal L-methionyl-[peptide] + formate</text>
        <dbReference type="Rhea" id="RHEA:24420"/>
        <dbReference type="Rhea" id="RHEA-COMP:10639"/>
        <dbReference type="Rhea" id="RHEA-COMP:10640"/>
        <dbReference type="ChEBI" id="CHEBI:15377"/>
        <dbReference type="ChEBI" id="CHEBI:15740"/>
        <dbReference type="ChEBI" id="CHEBI:49298"/>
        <dbReference type="ChEBI" id="CHEBI:64731"/>
        <dbReference type="EC" id="3.5.1.88"/>
    </reaction>
</comment>
<feature type="binding site" evidence="2">
    <location>
        <position position="153"/>
    </location>
    <ligand>
        <name>Fe cation</name>
        <dbReference type="ChEBI" id="CHEBI:24875"/>
    </ligand>
</feature>
<evidence type="ECO:0000313" key="4">
    <source>
        <dbReference type="Proteomes" id="UP000254601"/>
    </source>
</evidence>
<dbReference type="NCBIfam" id="TIGR00079">
    <property type="entry name" value="pept_deformyl"/>
    <property type="match status" value="1"/>
</dbReference>
<proteinExistence type="inferred from homology"/>
<protein>
    <recommendedName>
        <fullName evidence="2">Peptide deformylase</fullName>
        <shortName evidence="2">PDF</shortName>
        <ecNumber evidence="2">3.5.1.88</ecNumber>
    </recommendedName>
    <alternativeName>
        <fullName evidence="2">Polypeptide deformylase</fullName>
    </alternativeName>
</protein>
<dbReference type="EC" id="3.5.1.88" evidence="2"/>
<feature type="binding site" evidence="2">
    <location>
        <position position="149"/>
    </location>
    <ligand>
        <name>Fe cation</name>
        <dbReference type="ChEBI" id="CHEBI:24875"/>
    </ligand>
</feature>
<dbReference type="AlphaFoldDB" id="A0A380MR84"/>
<reference evidence="3 4" key="1">
    <citation type="submission" date="2018-06" db="EMBL/GenBank/DDBJ databases">
        <authorList>
            <consortium name="Pathogen Informatics"/>
            <person name="Doyle S."/>
        </authorList>
    </citation>
    <scope>NUCLEOTIDE SEQUENCE [LARGE SCALE GENOMIC DNA]</scope>
    <source>
        <strain evidence="3 4">NCTC13337</strain>
    </source>
</reference>
<feature type="active site" evidence="2">
    <location>
        <position position="150"/>
    </location>
</feature>
<comment type="cofactor">
    <cofactor evidence="2">
        <name>Fe(2+)</name>
        <dbReference type="ChEBI" id="CHEBI:29033"/>
    </cofactor>
    <text evidence="2">Binds 1 Fe(2+) ion.</text>
</comment>
<keyword evidence="4" id="KW-1185">Reference proteome</keyword>